<dbReference type="EC" id="3.4.11.2" evidence="4"/>
<evidence type="ECO:0000256" key="8">
    <source>
        <dbReference type="ARBA" id="ARBA00022723"/>
    </source>
</evidence>
<dbReference type="InterPro" id="IPR034015">
    <property type="entry name" value="M1_LTA4H"/>
</dbReference>
<feature type="active site" description="Proton donor" evidence="12">
    <location>
        <position position="413"/>
    </location>
</feature>
<accession>A0AA51RVD3</accession>
<dbReference type="GO" id="GO:0008270">
    <property type="term" value="F:zinc ion binding"/>
    <property type="evidence" value="ECO:0007669"/>
    <property type="project" value="InterPro"/>
</dbReference>
<dbReference type="GO" id="GO:0005737">
    <property type="term" value="C:cytoplasm"/>
    <property type="evidence" value="ECO:0007669"/>
    <property type="project" value="UniProtKB-SubCell"/>
</dbReference>
<dbReference type="Proteomes" id="UP001239782">
    <property type="component" value="Chromosome"/>
</dbReference>
<feature type="binding site" evidence="13">
    <location>
        <begin position="587"/>
        <end position="589"/>
    </location>
    <ligand>
        <name>a peptide</name>
        <dbReference type="ChEBI" id="CHEBI:60466"/>
    </ligand>
</feature>
<keyword evidence="7" id="KW-0645">Protease</keyword>
<dbReference type="EMBL" id="CP133548">
    <property type="protein sequence ID" value="WMS88336.1"/>
    <property type="molecule type" value="Genomic_DNA"/>
</dbReference>
<dbReference type="FunFam" id="3.30.2010.30:FF:000001">
    <property type="entry name" value="Leukotriene A(4) hydrolase"/>
    <property type="match status" value="1"/>
</dbReference>
<evidence type="ECO:0000256" key="10">
    <source>
        <dbReference type="ARBA" id="ARBA00022833"/>
    </source>
</evidence>
<feature type="binding site" evidence="13">
    <location>
        <begin position="298"/>
        <end position="303"/>
    </location>
    <ligand>
        <name>a peptide</name>
        <dbReference type="ChEBI" id="CHEBI:60466"/>
    </ligand>
</feature>
<dbReference type="RefSeq" id="WP_309203547.1">
    <property type="nucleotide sequence ID" value="NZ_CP133548.1"/>
</dbReference>
<feature type="active site" description="Proton acceptor" evidence="12">
    <location>
        <position position="328"/>
    </location>
</feature>
<dbReference type="Gene3D" id="3.30.2010.30">
    <property type="match status" value="1"/>
</dbReference>
<evidence type="ECO:0000256" key="14">
    <source>
        <dbReference type="PIRSR" id="PIRSR634015-3"/>
    </source>
</evidence>
<evidence type="ECO:0000256" key="12">
    <source>
        <dbReference type="PIRSR" id="PIRSR634015-1"/>
    </source>
</evidence>
<proteinExistence type="inferred from homology"/>
<evidence type="ECO:0000256" key="4">
    <source>
        <dbReference type="ARBA" id="ARBA00012564"/>
    </source>
</evidence>
<organism evidence="16 17">
    <name type="scientific">Pleionea litopenaei</name>
    <dbReference type="NCBI Taxonomy" id="3070815"/>
    <lineage>
        <taxon>Bacteria</taxon>
        <taxon>Pseudomonadati</taxon>
        <taxon>Pseudomonadota</taxon>
        <taxon>Gammaproteobacteria</taxon>
        <taxon>Oceanospirillales</taxon>
        <taxon>Pleioneaceae</taxon>
        <taxon>Pleionea</taxon>
    </lineage>
</organism>
<dbReference type="Pfam" id="PF09127">
    <property type="entry name" value="Leuk-A4-hydro_C"/>
    <property type="match status" value="1"/>
</dbReference>
<keyword evidence="17" id="KW-1185">Reference proteome</keyword>
<keyword evidence="6" id="KW-0963">Cytoplasm</keyword>
<dbReference type="PROSITE" id="PS51257">
    <property type="entry name" value="PROKAR_LIPOPROTEIN"/>
    <property type="match status" value="1"/>
</dbReference>
<dbReference type="Gene3D" id="1.10.390.10">
    <property type="entry name" value="Neutral Protease Domain 2"/>
    <property type="match status" value="1"/>
</dbReference>
<dbReference type="AlphaFoldDB" id="A0AA51RVD3"/>
<sequence>MKGIVKTIIFQFAVFSVIACTPIEKQVQVKHDSAPENKVAPISVADEMTYANVNDVRVKHVDLTLTTDFKSKKLSGTAELQLVWLRESTTTIKLDTRDLTISDVRYWHKNAWLPGQFSLQDADPVKGAALVIELPVAADKVMVEYATSPKASGLQWLDKEQTAGKQHPFMYSQSQAIHARSWIPIQDTPAVRVTYSAKITTPSPLTAVMSATSNGKVGTAFEFSMPQPIPAYLIAIAVGELEYQAMSRQTGIWAEPSVLASAVAEFDDTQAMIDATEKLYGPYRWQQYDLLILPPAFPFGGMENPRLSFITPTVIAGDKSLVNLIAHELAHSWSGNLVTNATWNDLWLNEGFTSYVENRIMEEVFGEQRAVMEQWLSVAGLKRDLKALPAADTRLRIELKGRDPDDAFSDVPYVKGHMFLLYLEQAFGRDKFDPFIRYYFDKYAFQSISTDQFVKELNSQLLNKYPGIVSLETVNQWIDQPGLPESSPNPQSDAFVKVQQYQQAWLNRNLATAALKQVNWTVHEWLYFIEILPANLTMTQMRELDRQLGFTQSTNAEIQFAWFRYAISQDYVAVEPAVKTFLQSVGRKKFIVPLYQLLAESSTREYEWAKGIYAEARATYHPMAQSSIDPIFKQK</sequence>
<dbReference type="InterPro" id="IPR001930">
    <property type="entry name" value="Peptidase_M1"/>
</dbReference>
<evidence type="ECO:0000256" key="13">
    <source>
        <dbReference type="PIRSR" id="PIRSR634015-2"/>
    </source>
</evidence>
<reference evidence="16 17" key="1">
    <citation type="submission" date="2023-08" db="EMBL/GenBank/DDBJ databases">
        <title>Pleionea litopenaei sp. nov., isolated from stomach of juvenile Litopenaeus vannamei.</title>
        <authorList>
            <person name="Rho A.M."/>
            <person name="Hwang C.Y."/>
        </authorList>
    </citation>
    <scope>NUCLEOTIDE SEQUENCE [LARGE SCALE GENOMIC DNA]</scope>
    <source>
        <strain evidence="16 17">HL-JVS1</strain>
    </source>
</reference>
<dbReference type="InterPro" id="IPR045357">
    <property type="entry name" value="Aminopeptidase_N-like_N"/>
</dbReference>
<evidence type="ECO:0000256" key="1">
    <source>
        <dbReference type="ARBA" id="ARBA00000098"/>
    </source>
</evidence>
<dbReference type="PANTHER" id="PTHR45726:SF3">
    <property type="entry name" value="LEUKOTRIENE A-4 HYDROLASE"/>
    <property type="match status" value="1"/>
</dbReference>
<dbReference type="Pfam" id="PF01433">
    <property type="entry name" value="Peptidase_M1"/>
    <property type="match status" value="1"/>
</dbReference>
<dbReference type="InterPro" id="IPR016024">
    <property type="entry name" value="ARM-type_fold"/>
</dbReference>
<keyword evidence="10 14" id="KW-0862">Zinc</keyword>
<evidence type="ECO:0000256" key="5">
    <source>
        <dbReference type="ARBA" id="ARBA00015611"/>
    </source>
</evidence>
<feature type="binding site" evidence="14">
    <location>
        <position position="350"/>
    </location>
    <ligand>
        <name>Zn(2+)</name>
        <dbReference type="ChEBI" id="CHEBI:29105"/>
        <note>catalytic</note>
    </ligand>
</feature>
<dbReference type="InterPro" id="IPR014782">
    <property type="entry name" value="Peptidase_M1_dom"/>
</dbReference>
<dbReference type="SMART" id="SM01263">
    <property type="entry name" value="Leuk-A4-hydro_C"/>
    <property type="match status" value="1"/>
</dbReference>
<dbReference type="InterPro" id="IPR042097">
    <property type="entry name" value="Aminopeptidase_N-like_N_sf"/>
</dbReference>
<feature type="binding site" evidence="14">
    <location>
        <position position="327"/>
    </location>
    <ligand>
        <name>Zn(2+)</name>
        <dbReference type="ChEBI" id="CHEBI:29105"/>
        <note>catalytic</note>
    </ligand>
</feature>
<dbReference type="InterPro" id="IPR015211">
    <property type="entry name" value="Peptidase_M1_C"/>
</dbReference>
<dbReference type="CDD" id="cd09599">
    <property type="entry name" value="M1_LTA4H"/>
    <property type="match status" value="1"/>
</dbReference>
<evidence type="ECO:0000313" key="17">
    <source>
        <dbReference type="Proteomes" id="UP001239782"/>
    </source>
</evidence>
<protein>
    <recommendedName>
        <fullName evidence="5">Aminopeptidase N</fullName>
        <ecNumber evidence="4">3.4.11.2</ecNumber>
    </recommendedName>
</protein>
<dbReference type="SUPFAM" id="SSF63737">
    <property type="entry name" value="Leukotriene A4 hydrolase N-terminal domain"/>
    <property type="match status" value="1"/>
</dbReference>
<comment type="similarity">
    <text evidence="3">Belongs to the peptidase M1 family.</text>
</comment>
<evidence type="ECO:0000313" key="16">
    <source>
        <dbReference type="EMBL" id="WMS88336.1"/>
    </source>
</evidence>
<evidence type="ECO:0000256" key="9">
    <source>
        <dbReference type="ARBA" id="ARBA00022801"/>
    </source>
</evidence>
<evidence type="ECO:0000256" key="2">
    <source>
        <dbReference type="ARBA" id="ARBA00004496"/>
    </source>
</evidence>
<keyword evidence="11" id="KW-0482">Metalloprotease</keyword>
<evidence type="ECO:0000256" key="3">
    <source>
        <dbReference type="ARBA" id="ARBA00010136"/>
    </source>
</evidence>
<keyword evidence="8 14" id="KW-0479">Metal-binding</keyword>
<evidence type="ECO:0000256" key="11">
    <source>
        <dbReference type="ARBA" id="ARBA00023049"/>
    </source>
</evidence>
<dbReference type="GO" id="GO:0016285">
    <property type="term" value="F:alanyl aminopeptidase activity"/>
    <property type="evidence" value="ECO:0007669"/>
    <property type="project" value="UniProtKB-EC"/>
</dbReference>
<dbReference type="SUPFAM" id="SSF55486">
    <property type="entry name" value="Metalloproteases ('zincins'), catalytic domain"/>
    <property type="match status" value="1"/>
</dbReference>
<name>A0AA51RVD3_9GAMM</name>
<comment type="catalytic activity">
    <reaction evidence="1">
        <text>Release of an N-terminal amino acid, Xaa-|-Yaa- from a peptide, amide or arylamide. Xaa is preferably Ala, but may be most amino acids including Pro (slow action). When a terminal hydrophobic residue is followed by a prolyl residue, the two may be released as an intact Xaa-Pro dipeptide.</text>
        <dbReference type="EC" id="3.4.11.2"/>
    </reaction>
</comment>
<feature type="binding site" evidence="14">
    <location>
        <position position="331"/>
    </location>
    <ligand>
        <name>Zn(2+)</name>
        <dbReference type="ChEBI" id="CHEBI:29105"/>
        <note>catalytic</note>
    </ligand>
</feature>
<feature type="domain" description="Peptidase M1 leukotriene A4 hydrolase/aminopeptidase C-terminal" evidence="15">
    <location>
        <begin position="492"/>
        <end position="632"/>
    </location>
</feature>
<dbReference type="Gene3D" id="2.60.40.1730">
    <property type="entry name" value="tricorn interacting facor f3 domain"/>
    <property type="match status" value="1"/>
</dbReference>
<comment type="subcellular location">
    <subcellularLocation>
        <location evidence="2">Cytoplasm</location>
    </subcellularLocation>
</comment>
<keyword evidence="9" id="KW-0378">Hydrolase</keyword>
<dbReference type="GO" id="GO:0008237">
    <property type="term" value="F:metallopeptidase activity"/>
    <property type="evidence" value="ECO:0007669"/>
    <property type="project" value="UniProtKB-KW"/>
</dbReference>
<dbReference type="InterPro" id="IPR049980">
    <property type="entry name" value="LTA4H_cat"/>
</dbReference>
<dbReference type="Pfam" id="PF17900">
    <property type="entry name" value="Peptidase_M1_N"/>
    <property type="match status" value="1"/>
</dbReference>
<evidence type="ECO:0000256" key="6">
    <source>
        <dbReference type="ARBA" id="ARBA00022490"/>
    </source>
</evidence>
<comment type="cofactor">
    <cofactor evidence="14">
        <name>Zn(2+)</name>
        <dbReference type="ChEBI" id="CHEBI:29105"/>
    </cofactor>
    <text evidence="14">Binds 1 zinc ion per subunit.</text>
</comment>
<dbReference type="GO" id="GO:0006508">
    <property type="term" value="P:proteolysis"/>
    <property type="evidence" value="ECO:0007669"/>
    <property type="project" value="UniProtKB-KW"/>
</dbReference>
<gene>
    <name evidence="16" type="ORF">Q9312_05305</name>
</gene>
<feature type="binding site" evidence="13">
    <location>
        <begin position="173"/>
        <end position="175"/>
    </location>
    <ligand>
        <name>a peptide</name>
        <dbReference type="ChEBI" id="CHEBI:60466"/>
    </ligand>
</feature>
<dbReference type="SUPFAM" id="SSF48371">
    <property type="entry name" value="ARM repeat"/>
    <property type="match status" value="1"/>
</dbReference>
<dbReference type="InterPro" id="IPR038502">
    <property type="entry name" value="M1_LTA-4_hydro/amino_C_sf"/>
</dbReference>
<evidence type="ECO:0000259" key="15">
    <source>
        <dbReference type="SMART" id="SM01263"/>
    </source>
</evidence>
<dbReference type="KEGG" id="plei:Q9312_05305"/>
<dbReference type="PANTHER" id="PTHR45726">
    <property type="entry name" value="LEUKOTRIENE A-4 HYDROLASE"/>
    <property type="match status" value="1"/>
</dbReference>
<dbReference type="InterPro" id="IPR027268">
    <property type="entry name" value="Peptidase_M4/M1_CTD_sf"/>
</dbReference>
<dbReference type="PRINTS" id="PR00756">
    <property type="entry name" value="ALADIPTASE"/>
</dbReference>
<evidence type="ECO:0000256" key="7">
    <source>
        <dbReference type="ARBA" id="ARBA00022670"/>
    </source>
</evidence>
<dbReference type="Gene3D" id="1.25.40.320">
    <property type="entry name" value="Peptidase M1, leukotriene A4 hydrolase/aminopeptidase C-terminal domain"/>
    <property type="match status" value="1"/>
</dbReference>